<dbReference type="OrthoDB" id="771750at2"/>
<feature type="signal peptide" evidence="2">
    <location>
        <begin position="1"/>
        <end position="23"/>
    </location>
</feature>
<keyword evidence="2" id="KW-0732">Signal</keyword>
<evidence type="ECO:0000313" key="4">
    <source>
        <dbReference type="Proteomes" id="UP000028007"/>
    </source>
</evidence>
<dbReference type="PROSITE" id="PS51257">
    <property type="entry name" value="PROKAR_LIPOPROTEIN"/>
    <property type="match status" value="1"/>
</dbReference>
<dbReference type="EMBL" id="JNFF01000072">
    <property type="protein sequence ID" value="KEQ29513.1"/>
    <property type="molecule type" value="Genomic_DNA"/>
</dbReference>
<dbReference type="Proteomes" id="UP000028007">
    <property type="component" value="Unassembled WGS sequence"/>
</dbReference>
<evidence type="ECO:0000313" key="3">
    <source>
        <dbReference type="EMBL" id="KEQ29513.1"/>
    </source>
</evidence>
<reference evidence="3 4" key="1">
    <citation type="journal article" date="1992" name="Int. J. Syst. Bacteriol.">
        <title>Sphingobacterium antarcticus sp. nov. a Psychrotrophic Bacterium from the Soils of Schirmacher Oasis, Antarctica.</title>
        <authorList>
            <person name="Shivaji S."/>
            <person name="Ray M.K."/>
            <person name="Rao N.S."/>
            <person name="Saiserr L."/>
            <person name="Jagannadham M.V."/>
            <person name="Kumar G.S."/>
            <person name="Reddy G."/>
            <person name="Bhargava P.M."/>
        </authorList>
    </citation>
    <scope>NUCLEOTIDE SEQUENCE [LARGE SCALE GENOMIC DNA]</scope>
    <source>
        <strain evidence="3 4">4BY</strain>
    </source>
</reference>
<dbReference type="AlphaFoldDB" id="A0A081PFP0"/>
<evidence type="ECO:0000256" key="2">
    <source>
        <dbReference type="SAM" id="SignalP"/>
    </source>
</evidence>
<proteinExistence type="predicted"/>
<organism evidence="3 4">
    <name type="scientific">Pedobacter antarcticus 4BY</name>
    <dbReference type="NCBI Taxonomy" id="1358423"/>
    <lineage>
        <taxon>Bacteria</taxon>
        <taxon>Pseudomonadati</taxon>
        <taxon>Bacteroidota</taxon>
        <taxon>Sphingobacteriia</taxon>
        <taxon>Sphingobacteriales</taxon>
        <taxon>Sphingobacteriaceae</taxon>
        <taxon>Pedobacter</taxon>
    </lineage>
</organism>
<keyword evidence="4" id="KW-1185">Reference proteome</keyword>
<feature type="compositionally biased region" description="Basic and acidic residues" evidence="1">
    <location>
        <begin position="70"/>
        <end position="81"/>
    </location>
</feature>
<accession>A0A081PFP0</accession>
<protein>
    <submittedName>
        <fullName evidence="3">Uncharacterized protein</fullName>
    </submittedName>
</protein>
<evidence type="ECO:0000256" key="1">
    <source>
        <dbReference type="SAM" id="MobiDB-lite"/>
    </source>
</evidence>
<comment type="caution">
    <text evidence="3">The sequence shown here is derived from an EMBL/GenBank/DDBJ whole genome shotgun (WGS) entry which is preliminary data.</text>
</comment>
<dbReference type="RefSeq" id="WP_037441931.1">
    <property type="nucleotide sequence ID" value="NZ_JNFF01000072.1"/>
</dbReference>
<name>A0A081PFP0_9SPHI</name>
<gene>
    <name evidence="3" type="ORF">N180_03905</name>
</gene>
<feature type="chain" id="PRO_5001761740" evidence="2">
    <location>
        <begin position="24"/>
        <end position="81"/>
    </location>
</feature>
<sequence length="81" mass="8720">MKIPMIYSVLVTALLFSVSSCTMGDKGSERVPDSISIDTVERPKVQENSQDSSGKALIDSLQTDTGQFPDKPKATESGVKK</sequence>
<feature type="region of interest" description="Disordered" evidence="1">
    <location>
        <begin position="22"/>
        <end position="81"/>
    </location>
</feature>